<organism evidence="2 3">
    <name type="scientific">Prunus armeniaca</name>
    <name type="common">Apricot</name>
    <name type="synonym">Armeniaca vulgaris</name>
    <dbReference type="NCBI Taxonomy" id="36596"/>
    <lineage>
        <taxon>Eukaryota</taxon>
        <taxon>Viridiplantae</taxon>
        <taxon>Streptophyta</taxon>
        <taxon>Embryophyta</taxon>
        <taxon>Tracheophyta</taxon>
        <taxon>Spermatophyta</taxon>
        <taxon>Magnoliopsida</taxon>
        <taxon>eudicotyledons</taxon>
        <taxon>Gunneridae</taxon>
        <taxon>Pentapetalae</taxon>
        <taxon>rosids</taxon>
        <taxon>fabids</taxon>
        <taxon>Rosales</taxon>
        <taxon>Rosaceae</taxon>
        <taxon>Amygdaloideae</taxon>
        <taxon>Amygdaleae</taxon>
        <taxon>Prunus</taxon>
    </lineage>
</organism>
<gene>
    <name evidence="2" type="ORF">ORAREDHAP_LOCUS16260</name>
</gene>
<evidence type="ECO:0000313" key="2">
    <source>
        <dbReference type="EMBL" id="CAB4300938.1"/>
    </source>
</evidence>
<evidence type="ECO:0000313" key="3">
    <source>
        <dbReference type="Proteomes" id="UP000507245"/>
    </source>
</evidence>
<proteinExistence type="predicted"/>
<dbReference type="Proteomes" id="UP000507245">
    <property type="component" value="Unassembled WGS sequence"/>
</dbReference>
<dbReference type="PANTHER" id="PTHR31672:SF13">
    <property type="entry name" value="F-BOX PROTEIN CPR30-LIKE"/>
    <property type="match status" value="1"/>
</dbReference>
<dbReference type="InterPro" id="IPR006527">
    <property type="entry name" value="F-box-assoc_dom_typ1"/>
</dbReference>
<sequence length="237" mass="27574">MGVIQDTTHVIALGLGFHRDENDYKVVKLVRFARNGSVYEVEIVVEIYTLRLYAWRRISAVPSVSYGAHVTFLDNKCAFLNGVVYWIAKQNPSGQPECTLFILAFDLGSEEFKRIMVPSHQVPTGYPKSHVRVLEKSLSSFHLRHEQLNYFCDIWVLEMDTWKMTRWILLTKGEFVAWPLGFKANCRFLMTMPPPDKCWDNVQVRFFMILSYTKPAIPKLKWKDLYGMSIESLILLI</sequence>
<protein>
    <recommendedName>
        <fullName evidence="1">F-box associated beta-propeller type 1 domain-containing protein</fullName>
    </recommendedName>
</protein>
<reference evidence="3" key="1">
    <citation type="journal article" date="2020" name="Genome Biol.">
        <title>Gamete binning: chromosome-level and haplotype-resolved genome assembly enabled by high-throughput single-cell sequencing of gamete genomes.</title>
        <authorList>
            <person name="Campoy J.A."/>
            <person name="Sun H."/>
            <person name="Goel M."/>
            <person name="Jiao W.-B."/>
            <person name="Folz-Donahue K."/>
            <person name="Wang N."/>
            <person name="Rubio M."/>
            <person name="Liu C."/>
            <person name="Kukat C."/>
            <person name="Ruiz D."/>
            <person name="Huettel B."/>
            <person name="Schneeberger K."/>
        </authorList>
    </citation>
    <scope>NUCLEOTIDE SEQUENCE [LARGE SCALE GENOMIC DNA]</scope>
    <source>
        <strain evidence="3">cv. Rojo Pasion</strain>
    </source>
</reference>
<name>A0A6J5WRI8_PRUAR</name>
<dbReference type="AlphaFoldDB" id="A0A6J5WRI8"/>
<dbReference type="NCBIfam" id="TIGR01640">
    <property type="entry name" value="F_box_assoc_1"/>
    <property type="match status" value="1"/>
</dbReference>
<dbReference type="InterPro" id="IPR050796">
    <property type="entry name" value="SCF_F-box_component"/>
</dbReference>
<evidence type="ECO:0000259" key="1">
    <source>
        <dbReference type="Pfam" id="PF07734"/>
    </source>
</evidence>
<dbReference type="OrthoDB" id="1464252at2759"/>
<dbReference type="Pfam" id="PF07734">
    <property type="entry name" value="FBA_1"/>
    <property type="match status" value="1"/>
</dbReference>
<keyword evidence="3" id="KW-1185">Reference proteome</keyword>
<feature type="domain" description="F-box associated beta-propeller type 1" evidence="1">
    <location>
        <begin position="12"/>
        <end position="168"/>
    </location>
</feature>
<dbReference type="PANTHER" id="PTHR31672">
    <property type="entry name" value="BNACNNG10540D PROTEIN"/>
    <property type="match status" value="1"/>
</dbReference>
<accession>A0A6J5WRI8</accession>
<dbReference type="EMBL" id="CAEKKB010000002">
    <property type="protein sequence ID" value="CAB4300938.1"/>
    <property type="molecule type" value="Genomic_DNA"/>
</dbReference>
<dbReference type="InterPro" id="IPR017451">
    <property type="entry name" value="F-box-assoc_interact_dom"/>
</dbReference>